<feature type="transmembrane region" description="Helical" evidence="1">
    <location>
        <begin position="330"/>
        <end position="353"/>
    </location>
</feature>
<feature type="transmembrane region" description="Helical" evidence="1">
    <location>
        <begin position="100"/>
        <end position="120"/>
    </location>
</feature>
<accession>A0A1F7WRZ7</accession>
<dbReference type="Proteomes" id="UP000178735">
    <property type="component" value="Unassembled WGS sequence"/>
</dbReference>
<dbReference type="EMBL" id="MGFH01000111">
    <property type="protein sequence ID" value="OGM05520.1"/>
    <property type="molecule type" value="Genomic_DNA"/>
</dbReference>
<dbReference type="InterPro" id="IPR031617">
    <property type="entry name" value="PelG"/>
</dbReference>
<feature type="transmembrane region" description="Helical" evidence="1">
    <location>
        <begin position="421"/>
        <end position="438"/>
    </location>
</feature>
<dbReference type="AlphaFoldDB" id="A0A1F7WRZ7"/>
<comment type="caution">
    <text evidence="2">The sequence shown here is derived from an EMBL/GenBank/DDBJ whole genome shotgun (WGS) entry which is preliminary data.</text>
</comment>
<feature type="transmembrane region" description="Helical" evidence="1">
    <location>
        <begin position="23"/>
        <end position="49"/>
    </location>
</feature>
<reference evidence="2 3" key="1">
    <citation type="journal article" date="2016" name="Nat. Commun.">
        <title>Thousands of microbial genomes shed light on interconnected biogeochemical processes in an aquifer system.</title>
        <authorList>
            <person name="Anantharaman K."/>
            <person name="Brown C.T."/>
            <person name="Hug L.A."/>
            <person name="Sharon I."/>
            <person name="Castelle C.J."/>
            <person name="Probst A.J."/>
            <person name="Thomas B.C."/>
            <person name="Singh A."/>
            <person name="Wilkins M.J."/>
            <person name="Karaoz U."/>
            <person name="Brodie E.L."/>
            <person name="Williams K.H."/>
            <person name="Hubbard S.S."/>
            <person name="Banfield J.F."/>
        </authorList>
    </citation>
    <scope>NUCLEOTIDE SEQUENCE [LARGE SCALE GENOMIC DNA]</scope>
</reference>
<organism evidence="2 3">
    <name type="scientific">Candidatus Wallbacteria bacterium GWC2_49_35</name>
    <dbReference type="NCBI Taxonomy" id="1817813"/>
    <lineage>
        <taxon>Bacteria</taxon>
        <taxon>Candidatus Walliibacteriota</taxon>
    </lineage>
</organism>
<dbReference type="Pfam" id="PF16933">
    <property type="entry name" value="PelG"/>
    <property type="match status" value="1"/>
</dbReference>
<proteinExistence type="predicted"/>
<gene>
    <name evidence="2" type="ORF">A2008_03735</name>
</gene>
<feature type="transmembrane region" description="Helical" evidence="1">
    <location>
        <begin position="183"/>
        <end position="207"/>
    </location>
</feature>
<evidence type="ECO:0000313" key="3">
    <source>
        <dbReference type="Proteomes" id="UP000178735"/>
    </source>
</evidence>
<feature type="transmembrane region" description="Helical" evidence="1">
    <location>
        <begin position="228"/>
        <end position="252"/>
    </location>
</feature>
<evidence type="ECO:0000313" key="2">
    <source>
        <dbReference type="EMBL" id="OGM05520.1"/>
    </source>
</evidence>
<feature type="transmembrane region" description="Helical" evidence="1">
    <location>
        <begin position="359"/>
        <end position="385"/>
    </location>
</feature>
<keyword evidence="1" id="KW-0812">Transmembrane</keyword>
<feature type="transmembrane region" description="Helical" evidence="1">
    <location>
        <begin position="159"/>
        <end position="177"/>
    </location>
</feature>
<keyword evidence="1" id="KW-0472">Membrane</keyword>
<feature type="transmembrane region" description="Helical" evidence="1">
    <location>
        <begin position="126"/>
        <end position="147"/>
    </location>
</feature>
<protein>
    <recommendedName>
        <fullName evidence="4">Polysaccharide biosynthesis protein C-terminal domain-containing protein</fullName>
    </recommendedName>
</protein>
<feature type="transmembrane region" description="Helical" evidence="1">
    <location>
        <begin position="272"/>
        <end position="295"/>
    </location>
</feature>
<feature type="transmembrane region" description="Helical" evidence="1">
    <location>
        <begin position="61"/>
        <end position="79"/>
    </location>
</feature>
<name>A0A1F7WRZ7_9BACT</name>
<sequence length="463" mass="51685">MAGIGFRLQNLLKDDSFISRIKAYSYAAVISSGPWIYSLLSFLAVSFFVTSEAGLNRLFQVSVIYVFAFSQVIAGAFQLTATRVIADYIYESKFEMIPGVYIKTITALAPLLAIAAAVIFSSAKMGAAYTLICTLLFVLTGLIWIQLIVLTACRNFKAISYQFAIGFIISAAVSITLGTRFGLLFYLGGFTGGILYIFASMHSQILNEFRSKKAKTKPAVDIAKIKKYLPLIGVGFFFNTGVWVDKFVFWFIGGNRISGLLYENSVYDRMNLILIAMLIPVMAVFTLSVETNFYVRFRNFYKSIVEKENLDSINLNLALMKQSIIRGANSILKVALPLAFMTIVFSRQLLAALKMPPEYQLNWCVFACAALIHAFFMLSLILLMYFDFLNYTLKASALFFGVNLAVNLAGALIIGPKFMGYGYLIAVTIGFAVSLRYLNEALDNLLYHTFSRERIPGEIIIKR</sequence>
<evidence type="ECO:0008006" key="4">
    <source>
        <dbReference type="Google" id="ProtNLM"/>
    </source>
</evidence>
<feature type="transmembrane region" description="Helical" evidence="1">
    <location>
        <begin position="397"/>
        <end position="415"/>
    </location>
</feature>
<evidence type="ECO:0000256" key="1">
    <source>
        <dbReference type="SAM" id="Phobius"/>
    </source>
</evidence>
<keyword evidence="1" id="KW-1133">Transmembrane helix</keyword>
<dbReference type="STRING" id="1817813.A2008_03735"/>